<evidence type="ECO:0000256" key="1">
    <source>
        <dbReference type="SAM" id="SignalP"/>
    </source>
</evidence>
<dbReference type="OrthoDB" id="9816009at2"/>
<accession>A0A3N1KN26</accession>
<name>A0A3N1KN26_9PROT</name>
<comment type="caution">
    <text evidence="2">The sequence shown here is derived from an EMBL/GenBank/DDBJ whole genome shotgun (WGS) entry which is preliminary data.</text>
</comment>
<feature type="signal peptide" evidence="1">
    <location>
        <begin position="1"/>
        <end position="20"/>
    </location>
</feature>
<organism evidence="2 3">
    <name type="scientific">Stella humosa</name>
    <dbReference type="NCBI Taxonomy" id="94"/>
    <lineage>
        <taxon>Bacteria</taxon>
        <taxon>Pseudomonadati</taxon>
        <taxon>Pseudomonadota</taxon>
        <taxon>Alphaproteobacteria</taxon>
        <taxon>Rhodospirillales</taxon>
        <taxon>Stellaceae</taxon>
        <taxon>Stella</taxon>
    </lineage>
</organism>
<reference evidence="2 3" key="1">
    <citation type="submission" date="2018-11" db="EMBL/GenBank/DDBJ databases">
        <title>Genomic Encyclopedia of Type Strains, Phase IV (KMG-IV): sequencing the most valuable type-strain genomes for metagenomic binning, comparative biology and taxonomic classification.</title>
        <authorList>
            <person name="Goeker M."/>
        </authorList>
    </citation>
    <scope>NUCLEOTIDE SEQUENCE [LARGE SCALE GENOMIC DNA]</scope>
    <source>
        <strain evidence="2 3">DSM 5900</strain>
    </source>
</reference>
<proteinExistence type="predicted"/>
<feature type="chain" id="PRO_5017955167" evidence="1">
    <location>
        <begin position="21"/>
        <end position="146"/>
    </location>
</feature>
<dbReference type="EMBL" id="RJKX01000017">
    <property type="protein sequence ID" value="ROP83123.1"/>
    <property type="molecule type" value="Genomic_DNA"/>
</dbReference>
<protein>
    <submittedName>
        <fullName evidence="2">Uncharacterized protein</fullName>
    </submittedName>
</protein>
<keyword evidence="1" id="KW-0732">Signal</keyword>
<evidence type="ECO:0000313" key="3">
    <source>
        <dbReference type="Proteomes" id="UP000278222"/>
    </source>
</evidence>
<gene>
    <name evidence="2" type="ORF">EDC65_4654</name>
</gene>
<sequence length="146" mass="14806">MTKFSRVGVAAMLLACGAAAAPAAWAQAAAGAPFDGAWDVTIACARHSDGALPYTFRFPARVAGGALRGEHGAAGMASWLLLEGPIQPDGTATLAVKGLTGDNAYNMGRVPQLVSYAYTVKATFAGTSGTGARVEGRACGVTFARR</sequence>
<dbReference type="Proteomes" id="UP000278222">
    <property type="component" value="Unassembled WGS sequence"/>
</dbReference>
<evidence type="ECO:0000313" key="2">
    <source>
        <dbReference type="EMBL" id="ROP83123.1"/>
    </source>
</evidence>
<dbReference type="RefSeq" id="WP_123694107.1">
    <property type="nucleotide sequence ID" value="NZ_AP019700.1"/>
</dbReference>
<dbReference type="AlphaFoldDB" id="A0A3N1KN26"/>
<keyword evidence="3" id="KW-1185">Reference proteome</keyword>